<dbReference type="Proteomes" id="UP000483765">
    <property type="component" value="Unassembled WGS sequence"/>
</dbReference>
<comment type="caution">
    <text evidence="1">The sequence shown here is derived from an EMBL/GenBank/DDBJ whole genome shotgun (WGS) entry which is preliminary data.</text>
</comment>
<dbReference type="EMBL" id="WNXH01000005">
    <property type="protein sequence ID" value="MYN69424.1"/>
    <property type="molecule type" value="Genomic_DNA"/>
</dbReference>
<reference evidence="1 2" key="1">
    <citation type="submission" date="2019-11" db="EMBL/GenBank/DDBJ databases">
        <title>Divergent Streptococcus suis from cattle.</title>
        <authorList>
            <person name="Williamson C."/>
        </authorList>
    </citation>
    <scope>NUCLEOTIDE SEQUENCE [LARGE SCALE GENOMIC DNA]</scope>
    <source>
        <strain evidence="1 2">10-36905</strain>
    </source>
</reference>
<accession>A0A6L8MW89</accession>
<sequence>MGNRRMMSKTITHSQRFLKLPIEAQALYFHMLQNTDDDGITEVFPILKLLSVDETLLTCLVEARLIKQLNNELVYHILDFKEQNRIDKKRYKKSIYHDLLNVNNDETNVKAMSSKMCNKDTPNIIKENRVQKKQIQTNTNEKQIKKNSNEIMEDYPFHIPIRFPDEAV</sequence>
<dbReference type="RefSeq" id="WP_160863953.1">
    <property type="nucleotide sequence ID" value="NZ_WNXH01000005.1"/>
</dbReference>
<evidence type="ECO:0000313" key="1">
    <source>
        <dbReference type="EMBL" id="MYN69424.1"/>
    </source>
</evidence>
<evidence type="ECO:0008006" key="3">
    <source>
        <dbReference type="Google" id="ProtNLM"/>
    </source>
</evidence>
<proteinExistence type="predicted"/>
<protein>
    <recommendedName>
        <fullName evidence="3">Replisome organizer</fullName>
    </recommendedName>
</protein>
<dbReference type="AlphaFoldDB" id="A0A6L8MW89"/>
<organism evidence="1 2">
    <name type="scientific">Streptococcus suis</name>
    <dbReference type="NCBI Taxonomy" id="1307"/>
    <lineage>
        <taxon>Bacteria</taxon>
        <taxon>Bacillati</taxon>
        <taxon>Bacillota</taxon>
        <taxon>Bacilli</taxon>
        <taxon>Lactobacillales</taxon>
        <taxon>Streptococcaceae</taxon>
        <taxon>Streptococcus</taxon>
    </lineage>
</organism>
<evidence type="ECO:0000313" key="2">
    <source>
        <dbReference type="Proteomes" id="UP000483765"/>
    </source>
</evidence>
<name>A0A6L8MW89_STRSU</name>
<gene>
    <name evidence="1" type="ORF">GLP18_04100</name>
</gene>